<dbReference type="InterPro" id="IPR001128">
    <property type="entry name" value="Cyt_P450"/>
</dbReference>
<evidence type="ECO:0000313" key="3">
    <source>
        <dbReference type="Proteomes" id="UP001138997"/>
    </source>
</evidence>
<sequence>MTELRSCDAFVPEDPSRWDLHSALEQLHRTGPVQPVTLPGGLRAWLVTGAQAARTALSDPRLAHDLRRLPDPDSGFGGSRFPDDIFAVEGRHLLNSDGEDHRRLRTILAPGLTRARAEALIPLIEHTCADLLNHLSGDFDLIAGYARPLVVRTTAATLGVPERFVPQLAELTAAAISDRSPGQATFQQNQARLLRLWSSVLGHKRRDPGDDLLSLLVAARRTEQISAQEMVSVAWGLFSGGISPMITLLAAGTVELLRAGNPPGERVIDELLRLTSPFPVSQWRFALADIPLAGAVIPQGAVVLIALAAANRDPSCFAGPGALQPHRGNAAAHFAFGARPHYCPGAHLARLQARIALGALFSRFPNLRLAVPERDLRWHGLLVERCYDSLPVTA</sequence>
<comment type="caution">
    <text evidence="2">The sequence shown here is derived from an EMBL/GenBank/DDBJ whole genome shotgun (WGS) entry which is preliminary data.</text>
</comment>
<dbReference type="RefSeq" id="WP_231448855.1">
    <property type="nucleotide sequence ID" value="NZ_JAJOMB010000026.1"/>
</dbReference>
<evidence type="ECO:0000256" key="1">
    <source>
        <dbReference type="ARBA" id="ARBA00010617"/>
    </source>
</evidence>
<dbReference type="PANTHER" id="PTHR46696:SF1">
    <property type="entry name" value="CYTOCHROME P450 YJIB-RELATED"/>
    <property type="match status" value="1"/>
</dbReference>
<reference evidence="2" key="1">
    <citation type="submission" date="2021-11" db="EMBL/GenBank/DDBJ databases">
        <title>Streptomyces corallinus and Kineosporia corallina sp. nov., two new coral-derived marine actinobacteria.</title>
        <authorList>
            <person name="Buangrab K."/>
            <person name="Sutthacheep M."/>
            <person name="Yeemin T."/>
            <person name="Harunari E."/>
            <person name="Igarashi Y."/>
            <person name="Sripreechasak P."/>
            <person name="Kanchanasin P."/>
            <person name="Tanasupawat S."/>
            <person name="Phongsopitanun W."/>
        </authorList>
    </citation>
    <scope>NUCLEOTIDE SEQUENCE</scope>
    <source>
        <strain evidence="2">JCM 31032</strain>
    </source>
</reference>
<dbReference type="Proteomes" id="UP001138997">
    <property type="component" value="Unassembled WGS sequence"/>
</dbReference>
<comment type="similarity">
    <text evidence="1">Belongs to the cytochrome P450 family.</text>
</comment>
<dbReference type="SUPFAM" id="SSF48264">
    <property type="entry name" value="Cytochrome P450"/>
    <property type="match status" value="1"/>
</dbReference>
<protein>
    <submittedName>
        <fullName evidence="2">Cytochrome P450</fullName>
    </submittedName>
</protein>
<dbReference type="GO" id="GO:0005506">
    <property type="term" value="F:iron ion binding"/>
    <property type="evidence" value="ECO:0007669"/>
    <property type="project" value="InterPro"/>
</dbReference>
<dbReference type="Gene3D" id="1.10.630.10">
    <property type="entry name" value="Cytochrome P450"/>
    <property type="match status" value="1"/>
</dbReference>
<dbReference type="GO" id="GO:0004497">
    <property type="term" value="F:monooxygenase activity"/>
    <property type="evidence" value="ECO:0007669"/>
    <property type="project" value="InterPro"/>
</dbReference>
<organism evidence="2 3">
    <name type="scientific">Kineosporia babensis</name>
    <dbReference type="NCBI Taxonomy" id="499548"/>
    <lineage>
        <taxon>Bacteria</taxon>
        <taxon>Bacillati</taxon>
        <taxon>Actinomycetota</taxon>
        <taxon>Actinomycetes</taxon>
        <taxon>Kineosporiales</taxon>
        <taxon>Kineosporiaceae</taxon>
        <taxon>Kineosporia</taxon>
    </lineage>
</organism>
<dbReference type="GO" id="GO:0020037">
    <property type="term" value="F:heme binding"/>
    <property type="evidence" value="ECO:0007669"/>
    <property type="project" value="InterPro"/>
</dbReference>
<dbReference type="PANTHER" id="PTHR46696">
    <property type="entry name" value="P450, PUTATIVE (EUROFUNG)-RELATED"/>
    <property type="match status" value="1"/>
</dbReference>
<name>A0A9X1NMW8_9ACTN</name>
<accession>A0A9X1NMW8</accession>
<dbReference type="InterPro" id="IPR036396">
    <property type="entry name" value="Cyt_P450_sf"/>
</dbReference>
<proteinExistence type="inferred from homology"/>
<dbReference type="GO" id="GO:0016705">
    <property type="term" value="F:oxidoreductase activity, acting on paired donors, with incorporation or reduction of molecular oxygen"/>
    <property type="evidence" value="ECO:0007669"/>
    <property type="project" value="InterPro"/>
</dbReference>
<keyword evidence="3" id="KW-1185">Reference proteome</keyword>
<dbReference type="PRINTS" id="PR00359">
    <property type="entry name" value="BP450"/>
</dbReference>
<dbReference type="Pfam" id="PF00067">
    <property type="entry name" value="p450"/>
    <property type="match status" value="1"/>
</dbReference>
<evidence type="ECO:0000313" key="2">
    <source>
        <dbReference type="EMBL" id="MCD5316023.1"/>
    </source>
</evidence>
<dbReference type="AlphaFoldDB" id="A0A9X1NMW8"/>
<gene>
    <name evidence="2" type="ORF">LR394_34525</name>
</gene>
<dbReference type="EMBL" id="JAJOMB010000026">
    <property type="protein sequence ID" value="MCD5316023.1"/>
    <property type="molecule type" value="Genomic_DNA"/>
</dbReference>
<dbReference type="InterPro" id="IPR002397">
    <property type="entry name" value="Cyt_P450_B"/>
</dbReference>